<accession>C4FCY8</accession>
<evidence type="ECO:0000313" key="1">
    <source>
        <dbReference type="EMBL" id="EEP21775.1"/>
    </source>
</evidence>
<name>C4FCY8_9BIFI</name>
<dbReference type="Proteomes" id="UP000006408">
    <property type="component" value="Unassembled WGS sequence"/>
</dbReference>
<dbReference type="STRING" id="1683.Bang102_001650"/>
<gene>
    <name evidence="1" type="ORF">BIFANG_02166</name>
</gene>
<comment type="caution">
    <text evidence="1">The sequence shown here is derived from an EMBL/GenBank/DDBJ whole genome shotgun (WGS) entry which is preliminary data.</text>
</comment>
<protein>
    <submittedName>
        <fullName evidence="1">Uncharacterized protein</fullName>
    </submittedName>
</protein>
<sequence>MMRNQCDYGGGLNAVMRRFLLLTDVAEWRLGHYGNTFAFDMPAYCVLTGMQRRLRDNYGVRGMTWELE</sequence>
<dbReference type="EMBL" id="ABYS02000003">
    <property type="protein sequence ID" value="EEP21775.1"/>
    <property type="molecule type" value="Genomic_DNA"/>
</dbReference>
<evidence type="ECO:0000313" key="2">
    <source>
        <dbReference type="Proteomes" id="UP000006408"/>
    </source>
</evidence>
<proteinExistence type="predicted"/>
<dbReference type="AlphaFoldDB" id="C4FCY8"/>
<reference evidence="1" key="1">
    <citation type="submission" date="2009-04" db="EMBL/GenBank/DDBJ databases">
        <authorList>
            <person name="Weinstock G."/>
            <person name="Sodergren E."/>
            <person name="Clifton S."/>
            <person name="Fulton L."/>
            <person name="Fulton B."/>
            <person name="Courtney L."/>
            <person name="Fronick C."/>
            <person name="Harrison M."/>
            <person name="Strong C."/>
            <person name="Farmer C."/>
            <person name="Delahaunty K."/>
            <person name="Markovic C."/>
            <person name="Hall O."/>
            <person name="Minx P."/>
            <person name="Tomlinson C."/>
            <person name="Mitreva M."/>
            <person name="Nelson J."/>
            <person name="Hou S."/>
            <person name="Wollam A."/>
            <person name="Pepin K.H."/>
            <person name="Johnson M."/>
            <person name="Bhonagiri V."/>
            <person name="Nash W.E."/>
            <person name="Warren W."/>
            <person name="Chinwalla A."/>
            <person name="Mardis E.R."/>
            <person name="Wilson R.K."/>
        </authorList>
    </citation>
    <scope>NUCLEOTIDE SEQUENCE [LARGE SCALE GENOMIC DNA]</scope>
    <source>
        <strain evidence="1">DSM 20098</strain>
    </source>
</reference>
<organism evidence="1 2">
    <name type="scientific">Bifidobacterium angulatum DSM 20098 = JCM 7096</name>
    <dbReference type="NCBI Taxonomy" id="518635"/>
    <lineage>
        <taxon>Bacteria</taxon>
        <taxon>Bacillati</taxon>
        <taxon>Actinomycetota</taxon>
        <taxon>Actinomycetes</taxon>
        <taxon>Bifidobacteriales</taxon>
        <taxon>Bifidobacteriaceae</taxon>
        <taxon>Bifidobacterium</taxon>
    </lineage>
</organism>
<keyword evidence="2" id="KW-1185">Reference proteome</keyword>
<dbReference type="HOGENOM" id="CLU_2785555_0_0_11"/>